<keyword evidence="1" id="KW-1133">Transmembrane helix</keyword>
<feature type="transmembrane region" description="Helical" evidence="1">
    <location>
        <begin position="31"/>
        <end position="52"/>
    </location>
</feature>
<keyword evidence="1" id="KW-0472">Membrane</keyword>
<dbReference type="RefSeq" id="YP_010780982.1">
    <property type="nucleotide sequence ID" value="NC_075038.1"/>
</dbReference>
<evidence type="ECO:0000256" key="1">
    <source>
        <dbReference type="SAM" id="Phobius"/>
    </source>
</evidence>
<protein>
    <submittedName>
        <fullName evidence="2">Uncharacterized protein</fullName>
    </submittedName>
</protein>
<proteinExistence type="predicted"/>
<dbReference type="InterPro" id="IPR043713">
    <property type="entry name" value="DUF5654"/>
</dbReference>
<evidence type="ECO:0000313" key="2">
    <source>
        <dbReference type="EMBL" id="QKU34355.1"/>
    </source>
</evidence>
<dbReference type="EMBL" id="MF405918">
    <property type="protein sequence ID" value="QKU34355.1"/>
    <property type="molecule type" value="Genomic_DNA"/>
</dbReference>
<keyword evidence="1" id="KW-0812">Transmembrane</keyword>
<reference evidence="2" key="2">
    <citation type="journal article" date="2018" name="Nat. Commun.">
        <title>Tailed giant Tupanvirus possesses the most complete translational apparatus of the known virosphere.</title>
        <authorList>
            <person name="Abrahao J."/>
            <person name="Silva L."/>
            <person name="Silva L.S."/>
            <person name="Khalil J.Y.B."/>
            <person name="Rodrigues R."/>
            <person name="Arantes T."/>
            <person name="Assis F."/>
            <person name="Boratto P."/>
            <person name="Andrade M."/>
            <person name="Kroon E.G."/>
            <person name="Ribeiro B."/>
            <person name="Bergier I."/>
            <person name="Seligmann H."/>
            <person name="Ghigo E."/>
            <person name="Colson P."/>
            <person name="Levasseur A."/>
            <person name="Kroemer G."/>
            <person name="Raoult D."/>
            <person name="La Scola B."/>
        </authorList>
    </citation>
    <scope>NUCLEOTIDE SEQUENCE [LARGE SCALE GENOMIC DNA]</scope>
    <source>
        <strain evidence="2">Deep ocean</strain>
    </source>
</reference>
<dbReference type="GeneID" id="80517673"/>
<accession>A0A6N1NGU4</accession>
<organism evidence="2">
    <name type="scientific">Tupanvirus deep ocean</name>
    <dbReference type="NCBI Taxonomy" id="2126984"/>
    <lineage>
        <taxon>Viruses</taxon>
        <taxon>Varidnaviria</taxon>
        <taxon>Bamfordvirae</taxon>
        <taxon>Nucleocytoviricota</taxon>
        <taxon>Megaviricetes</taxon>
        <taxon>Imitervirales</taxon>
        <taxon>Mimiviridae</taxon>
        <taxon>Megamimivirinae</taxon>
        <taxon>Tupanvirus</taxon>
        <taxon>Tupanvirus altamarinense</taxon>
    </lineage>
</organism>
<reference evidence="2" key="1">
    <citation type="submission" date="2017-06" db="EMBL/GenBank/DDBJ databases">
        <authorList>
            <person name="Assis F.L."/>
            <person name="Abrahao J.S."/>
            <person name="Silva L."/>
            <person name="Khalil J.B."/>
            <person name="Rodrigues R."/>
            <person name="Silva L.S."/>
            <person name="Boratto P."/>
            <person name="Andrade M."/>
            <person name="Kroon E.G."/>
            <person name="Ribeiro B."/>
            <person name="Bergier I."/>
            <person name="Seligmann H."/>
            <person name="Ghigo E."/>
            <person name="Colson P."/>
            <person name="Levasseur A."/>
            <person name="Raoult D."/>
            <person name="Scola B.L."/>
        </authorList>
    </citation>
    <scope>NUCLEOTIDE SEQUENCE</scope>
    <source>
        <strain evidence="2">Deep ocean</strain>
    </source>
</reference>
<dbReference type="KEGG" id="vg:80517673"/>
<dbReference type="Pfam" id="PF18898">
    <property type="entry name" value="DUF5654"/>
    <property type="match status" value="1"/>
</dbReference>
<sequence>MCIFWCIKKNHHIIPYDIMYIYINTMQNSNAIAISPIVLIGGALTFVGGLAWNDAFKTLIDSYYPDKSKNTVFAKFLYAIVVTIVIIIISFSIYMVNNKFTKFKK</sequence>
<feature type="transmembrane region" description="Helical" evidence="1">
    <location>
        <begin position="72"/>
        <end position="96"/>
    </location>
</feature>
<name>A0A6N1NGU4_9VIRU</name>